<feature type="region of interest" description="Disordered" evidence="1">
    <location>
        <begin position="32"/>
        <end position="52"/>
    </location>
</feature>
<dbReference type="RefSeq" id="WP_350791802.1">
    <property type="nucleotide sequence ID" value="NZ_JBEPEK010000802.1"/>
</dbReference>
<comment type="caution">
    <text evidence="2">The sequence shown here is derived from an EMBL/GenBank/DDBJ whole genome shotgun (WGS) entry which is preliminary data.</text>
</comment>
<protein>
    <submittedName>
        <fullName evidence="2">Uncharacterized protein</fullName>
    </submittedName>
</protein>
<organism evidence="2 3">
    <name type="scientific">Streptomyces hyaluromycini</name>
    <dbReference type="NCBI Taxonomy" id="1377993"/>
    <lineage>
        <taxon>Bacteria</taxon>
        <taxon>Bacillati</taxon>
        <taxon>Actinomycetota</taxon>
        <taxon>Actinomycetes</taxon>
        <taxon>Kitasatosporales</taxon>
        <taxon>Streptomycetaceae</taxon>
        <taxon>Streptomyces</taxon>
    </lineage>
</organism>
<proteinExistence type="predicted"/>
<evidence type="ECO:0000313" key="2">
    <source>
        <dbReference type="EMBL" id="MER7187402.1"/>
    </source>
</evidence>
<evidence type="ECO:0000256" key="1">
    <source>
        <dbReference type="SAM" id="MobiDB-lite"/>
    </source>
</evidence>
<evidence type="ECO:0000313" key="3">
    <source>
        <dbReference type="Proteomes" id="UP001474181"/>
    </source>
</evidence>
<name>A0ABV1XEL6_9ACTN</name>
<sequence length="89" mass="9258">MGRSAGDQVCNSMAIPGGSCCVPLDGAVRGDGRQGRVPAGGLPGARTWHPADPRVHRELGKDDLVEQVKGIITVGEFYEHAAGGQIIHT</sequence>
<gene>
    <name evidence="2" type="ORF">ABT404_49435</name>
</gene>
<dbReference type="EMBL" id="JBEPEK010000802">
    <property type="protein sequence ID" value="MER7187402.1"/>
    <property type="molecule type" value="Genomic_DNA"/>
</dbReference>
<keyword evidence="3" id="KW-1185">Reference proteome</keyword>
<dbReference type="Proteomes" id="UP001474181">
    <property type="component" value="Unassembled WGS sequence"/>
</dbReference>
<reference evidence="2 3" key="1">
    <citation type="submission" date="2024-06" db="EMBL/GenBank/DDBJ databases">
        <title>The Natural Products Discovery Center: Release of the First 8490 Sequenced Strains for Exploring Actinobacteria Biosynthetic Diversity.</title>
        <authorList>
            <person name="Kalkreuter E."/>
            <person name="Kautsar S.A."/>
            <person name="Yang D."/>
            <person name="Bader C.D."/>
            <person name="Teijaro C.N."/>
            <person name="Fluegel L."/>
            <person name="Davis C.M."/>
            <person name="Simpson J.R."/>
            <person name="Lauterbach L."/>
            <person name="Steele A.D."/>
            <person name="Gui C."/>
            <person name="Meng S."/>
            <person name="Li G."/>
            <person name="Viehrig K."/>
            <person name="Ye F."/>
            <person name="Su P."/>
            <person name="Kiefer A.F."/>
            <person name="Nichols A."/>
            <person name="Cepeda A.J."/>
            <person name="Yan W."/>
            <person name="Fan B."/>
            <person name="Jiang Y."/>
            <person name="Adhikari A."/>
            <person name="Zheng C.-J."/>
            <person name="Schuster L."/>
            <person name="Cowan T.M."/>
            <person name="Smanski M.J."/>
            <person name="Chevrette M.G."/>
            <person name="De Carvalho L.P.S."/>
            <person name="Shen B."/>
        </authorList>
    </citation>
    <scope>NUCLEOTIDE SEQUENCE [LARGE SCALE GENOMIC DNA]</scope>
    <source>
        <strain evidence="2 3">NPDC000234</strain>
    </source>
</reference>
<accession>A0ABV1XEL6</accession>